<reference evidence="2 3" key="1">
    <citation type="submission" date="2023-07" db="EMBL/GenBank/DDBJ databases">
        <title>Sorghum-associated microbial communities from plants grown in Nebraska, USA.</title>
        <authorList>
            <person name="Schachtman D."/>
        </authorList>
    </citation>
    <scope>NUCLEOTIDE SEQUENCE [LARGE SCALE GENOMIC DNA]</scope>
    <source>
        <strain evidence="2 3">BE57</strain>
    </source>
</reference>
<keyword evidence="1" id="KW-0812">Transmembrane</keyword>
<evidence type="ECO:0000256" key="1">
    <source>
        <dbReference type="SAM" id="Phobius"/>
    </source>
</evidence>
<evidence type="ECO:0000313" key="2">
    <source>
        <dbReference type="EMBL" id="MDR6805933.1"/>
    </source>
</evidence>
<accession>A0ABU1QXP7</accession>
<sequence>MLTLIPILVIANMIFILLLKLLTVQMEILA</sequence>
<keyword evidence="1" id="KW-0472">Membrane</keyword>
<gene>
    <name evidence="2" type="ORF">J2W84_002979</name>
</gene>
<protein>
    <submittedName>
        <fullName evidence="2">Uncharacterized protein</fullName>
    </submittedName>
</protein>
<dbReference type="EMBL" id="JAVDTI010000002">
    <property type="protein sequence ID" value="MDR6805933.1"/>
    <property type="molecule type" value="Genomic_DNA"/>
</dbReference>
<organism evidence="2 3">
    <name type="scientific">Dyadobacter fermentans</name>
    <dbReference type="NCBI Taxonomy" id="94254"/>
    <lineage>
        <taxon>Bacteria</taxon>
        <taxon>Pseudomonadati</taxon>
        <taxon>Bacteroidota</taxon>
        <taxon>Cytophagia</taxon>
        <taxon>Cytophagales</taxon>
        <taxon>Spirosomataceae</taxon>
        <taxon>Dyadobacter</taxon>
    </lineage>
</organism>
<name>A0ABU1QXP7_9BACT</name>
<keyword evidence="3" id="KW-1185">Reference proteome</keyword>
<proteinExistence type="predicted"/>
<evidence type="ECO:0000313" key="3">
    <source>
        <dbReference type="Proteomes" id="UP001264980"/>
    </source>
</evidence>
<dbReference type="Proteomes" id="UP001264980">
    <property type="component" value="Unassembled WGS sequence"/>
</dbReference>
<keyword evidence="1" id="KW-1133">Transmembrane helix</keyword>
<comment type="caution">
    <text evidence="2">The sequence shown here is derived from an EMBL/GenBank/DDBJ whole genome shotgun (WGS) entry which is preliminary data.</text>
</comment>
<feature type="transmembrane region" description="Helical" evidence="1">
    <location>
        <begin position="6"/>
        <end position="24"/>
    </location>
</feature>